<name>A0A917J491_9BACT</name>
<dbReference type="InterPro" id="IPR017853">
    <property type="entry name" value="GH"/>
</dbReference>
<organism evidence="2 3">
    <name type="scientific">Filimonas zeae</name>
    <dbReference type="NCBI Taxonomy" id="1737353"/>
    <lineage>
        <taxon>Bacteria</taxon>
        <taxon>Pseudomonadati</taxon>
        <taxon>Bacteroidota</taxon>
        <taxon>Chitinophagia</taxon>
        <taxon>Chitinophagales</taxon>
        <taxon>Chitinophagaceae</taxon>
        <taxon>Filimonas</taxon>
    </lineage>
</organism>
<evidence type="ECO:0000313" key="3">
    <source>
        <dbReference type="Proteomes" id="UP000627292"/>
    </source>
</evidence>
<dbReference type="Gene3D" id="3.20.20.80">
    <property type="entry name" value="Glycosidases"/>
    <property type="match status" value="1"/>
</dbReference>
<reference evidence="2" key="1">
    <citation type="journal article" date="2014" name="Int. J. Syst. Evol. Microbiol.">
        <title>Complete genome sequence of Corynebacterium casei LMG S-19264T (=DSM 44701T), isolated from a smear-ripened cheese.</title>
        <authorList>
            <consortium name="US DOE Joint Genome Institute (JGI-PGF)"/>
            <person name="Walter F."/>
            <person name="Albersmeier A."/>
            <person name="Kalinowski J."/>
            <person name="Ruckert C."/>
        </authorList>
    </citation>
    <scope>NUCLEOTIDE SEQUENCE</scope>
    <source>
        <strain evidence="2">CGMCC 1.15290</strain>
    </source>
</reference>
<evidence type="ECO:0000313" key="2">
    <source>
        <dbReference type="EMBL" id="GGH76070.1"/>
    </source>
</evidence>
<protein>
    <recommendedName>
        <fullName evidence="1">Asl1-like glycosyl hydrolase catalytic domain-containing protein</fullName>
    </recommendedName>
</protein>
<accession>A0A917J491</accession>
<proteinExistence type="predicted"/>
<evidence type="ECO:0000259" key="1">
    <source>
        <dbReference type="Pfam" id="PF11790"/>
    </source>
</evidence>
<dbReference type="SUPFAM" id="SSF51445">
    <property type="entry name" value="(Trans)glycosidases"/>
    <property type="match status" value="1"/>
</dbReference>
<gene>
    <name evidence="2" type="ORF">GCM10011379_40350</name>
</gene>
<keyword evidence="3" id="KW-1185">Reference proteome</keyword>
<feature type="domain" description="Asl1-like glycosyl hydrolase catalytic" evidence="1">
    <location>
        <begin position="178"/>
        <end position="294"/>
    </location>
</feature>
<dbReference type="Proteomes" id="UP000627292">
    <property type="component" value="Unassembled WGS sequence"/>
</dbReference>
<dbReference type="Pfam" id="PF11790">
    <property type="entry name" value="Glyco_hydro_cc"/>
    <property type="match status" value="1"/>
</dbReference>
<comment type="caution">
    <text evidence="2">The sequence shown here is derived from an EMBL/GenBank/DDBJ whole genome shotgun (WGS) entry which is preliminary data.</text>
</comment>
<dbReference type="InterPro" id="IPR024655">
    <property type="entry name" value="Asl1_glyco_hydro_catalytic"/>
</dbReference>
<dbReference type="EMBL" id="BMIB01000004">
    <property type="protein sequence ID" value="GGH76070.1"/>
    <property type="molecule type" value="Genomic_DNA"/>
</dbReference>
<reference evidence="2" key="2">
    <citation type="submission" date="2020-09" db="EMBL/GenBank/DDBJ databases">
        <authorList>
            <person name="Sun Q."/>
            <person name="Zhou Y."/>
        </authorList>
    </citation>
    <scope>NUCLEOTIDE SEQUENCE</scope>
    <source>
        <strain evidence="2">CGMCC 1.15290</strain>
    </source>
</reference>
<sequence>MVSCSKEAHPEADRLPEAAVTRIKKAAPLVVADGFIWGINGHPLTQEAYKNNIELQLNLVQKMGMSYYRVDVPTDTNGVVIQQAVMDELLHKSAARNISLLPMLYLTGWQKSSNEADAFRRGRKIGFSFASVYSSHFHYYEMGNEEERKILKGGHGDKTTDYDLQQFKLLAAFFKGMYEGIKAVDPAAQTIIDNSGWLHYGYFQLLRDYNVPYDILGLHWYSDMGDLDNAKGHGDILSIVSSFQKPVWITEINRRHGSWNSDGTSAEEDQRAWMDRYMLQLHQRKQVKAFFVYELLDEPAFADKSKPAYNPSESVYGVVNWVSRYTTYTFKPLFAAMQYRIEETQYGNEDFLRAVYRKLYATEAGVQWLHYWLQRLASGVTAEQVVAVLLKDAGQSATLAADLLSETFWKEAIIYGFTHR</sequence>
<dbReference type="AlphaFoldDB" id="A0A917J491"/>